<dbReference type="PANTHER" id="PTHR35936:SF25">
    <property type="entry name" value="ABC TRANSPORTER SUBSTRATE-BINDING PROTEIN"/>
    <property type="match status" value="1"/>
</dbReference>
<evidence type="ECO:0000313" key="4">
    <source>
        <dbReference type="EMBL" id="TFW42348.1"/>
    </source>
</evidence>
<dbReference type="SUPFAM" id="SSF53850">
    <property type="entry name" value="Periplasmic binding protein-like II"/>
    <property type="match status" value="1"/>
</dbReference>
<proteinExistence type="inferred from homology"/>
<evidence type="ECO:0000256" key="2">
    <source>
        <dbReference type="ARBA" id="ARBA00022729"/>
    </source>
</evidence>
<evidence type="ECO:0000256" key="1">
    <source>
        <dbReference type="ARBA" id="ARBA00010333"/>
    </source>
</evidence>
<sequence length="247" mass="27733">MLRLSRAVALIGVLLLAAPAFAERLRLRLVADAWPPFTDATLINGGLATDIVSTALARAGYASEFEQVPWARALMGVGDGRYDVLINAWYDDARTHLGEFSGEYLVNRVRFIKRRDDPIEYQNLEQLHDYPVAVVRGYAYSAAFDGDTQLQKVPVHNFAMAVRMLAAQRVRLTVEDEYVARYYLSRESPKVRNAVEFLPKPLSENSLHILVSLKHPEHAQIVAGFDREIARMKADGSYARLMSAHGM</sequence>
<gene>
    <name evidence="4" type="ORF">E4T65_16000</name>
</gene>
<dbReference type="EMBL" id="SPVI01000009">
    <property type="protein sequence ID" value="TFW42348.1"/>
    <property type="molecule type" value="Genomic_DNA"/>
</dbReference>
<comment type="similarity">
    <text evidence="1">Belongs to the bacterial solute-binding protein 3 family.</text>
</comment>
<dbReference type="AlphaFoldDB" id="A0A4Y9TEB7"/>
<dbReference type="RefSeq" id="WP_017531035.1">
    <property type="nucleotide sequence ID" value="NZ_SPVI01000009.1"/>
</dbReference>
<name>A0A4Y9TEB7_PSEFL</name>
<accession>A0A4Y9TEB7</accession>
<comment type="caution">
    <text evidence="4">The sequence shown here is derived from an EMBL/GenBank/DDBJ whole genome shotgun (WGS) entry which is preliminary data.</text>
</comment>
<feature type="domain" description="Solute-binding protein family 3/N-terminal" evidence="3">
    <location>
        <begin position="26"/>
        <end position="247"/>
    </location>
</feature>
<keyword evidence="2" id="KW-0732">Signal</keyword>
<dbReference type="Gene3D" id="3.40.190.10">
    <property type="entry name" value="Periplasmic binding protein-like II"/>
    <property type="match status" value="2"/>
</dbReference>
<dbReference type="Pfam" id="PF00497">
    <property type="entry name" value="SBP_bac_3"/>
    <property type="match status" value="1"/>
</dbReference>
<evidence type="ECO:0000313" key="5">
    <source>
        <dbReference type="Proteomes" id="UP000297322"/>
    </source>
</evidence>
<organism evidence="4 5">
    <name type="scientific">Pseudomonas fluorescens</name>
    <dbReference type="NCBI Taxonomy" id="294"/>
    <lineage>
        <taxon>Bacteria</taxon>
        <taxon>Pseudomonadati</taxon>
        <taxon>Pseudomonadota</taxon>
        <taxon>Gammaproteobacteria</taxon>
        <taxon>Pseudomonadales</taxon>
        <taxon>Pseudomonadaceae</taxon>
        <taxon>Pseudomonas</taxon>
    </lineage>
</organism>
<protein>
    <submittedName>
        <fullName evidence="4">Transporter substrate-binding domain-containing protein</fullName>
    </submittedName>
</protein>
<dbReference type="Proteomes" id="UP000297322">
    <property type="component" value="Unassembled WGS sequence"/>
</dbReference>
<dbReference type="InterPro" id="IPR001638">
    <property type="entry name" value="Solute-binding_3/MltF_N"/>
</dbReference>
<dbReference type="SMART" id="SM00062">
    <property type="entry name" value="PBPb"/>
    <property type="match status" value="1"/>
</dbReference>
<evidence type="ECO:0000259" key="3">
    <source>
        <dbReference type="SMART" id="SM00062"/>
    </source>
</evidence>
<dbReference type="PANTHER" id="PTHR35936">
    <property type="entry name" value="MEMBRANE-BOUND LYTIC MUREIN TRANSGLYCOSYLASE F"/>
    <property type="match status" value="1"/>
</dbReference>
<reference evidence="4 5" key="1">
    <citation type="submission" date="2019-03" db="EMBL/GenBank/DDBJ databases">
        <title>Biocontrol and xenobiotic degradation properties of endophytic Pseudomonas fluorescens strain BRZ63.</title>
        <authorList>
            <person name="Chlebek D.A."/>
            <person name="Pinski A."/>
            <person name="Zur J.P."/>
            <person name="Michalska J."/>
            <person name="Hupert-Kocurek K.T."/>
        </authorList>
    </citation>
    <scope>NUCLEOTIDE SEQUENCE [LARGE SCALE GENOMIC DNA]</scope>
    <source>
        <strain evidence="4 5">BRZ63</strain>
    </source>
</reference>